<evidence type="ECO:0000313" key="3">
    <source>
        <dbReference type="Proteomes" id="UP000821866"/>
    </source>
</evidence>
<reference evidence="2" key="1">
    <citation type="journal article" date="2020" name="Cell">
        <title>Large-Scale Comparative Analyses of Tick Genomes Elucidate Their Genetic Diversity and Vector Capacities.</title>
        <authorList>
            <consortium name="Tick Genome and Microbiome Consortium (TIGMIC)"/>
            <person name="Jia N."/>
            <person name="Wang J."/>
            <person name="Shi W."/>
            <person name="Du L."/>
            <person name="Sun Y."/>
            <person name="Zhan W."/>
            <person name="Jiang J.F."/>
            <person name="Wang Q."/>
            <person name="Zhang B."/>
            <person name="Ji P."/>
            <person name="Bell-Sakyi L."/>
            <person name="Cui X.M."/>
            <person name="Yuan T.T."/>
            <person name="Jiang B.G."/>
            <person name="Yang W.F."/>
            <person name="Lam T.T."/>
            <person name="Chang Q.C."/>
            <person name="Ding S.J."/>
            <person name="Wang X.J."/>
            <person name="Zhu J.G."/>
            <person name="Ruan X.D."/>
            <person name="Zhao L."/>
            <person name="Wei J.T."/>
            <person name="Ye R.Z."/>
            <person name="Que T.C."/>
            <person name="Du C.H."/>
            <person name="Zhou Y.H."/>
            <person name="Cheng J.X."/>
            <person name="Dai P.F."/>
            <person name="Guo W.B."/>
            <person name="Han X.H."/>
            <person name="Huang E.J."/>
            <person name="Li L.F."/>
            <person name="Wei W."/>
            <person name="Gao Y.C."/>
            <person name="Liu J.Z."/>
            <person name="Shao H.Z."/>
            <person name="Wang X."/>
            <person name="Wang C.C."/>
            <person name="Yang T.C."/>
            <person name="Huo Q.B."/>
            <person name="Li W."/>
            <person name="Chen H.Y."/>
            <person name="Chen S.E."/>
            <person name="Zhou L.G."/>
            <person name="Ni X.B."/>
            <person name="Tian J.H."/>
            <person name="Sheng Y."/>
            <person name="Liu T."/>
            <person name="Pan Y.S."/>
            <person name="Xia L.Y."/>
            <person name="Li J."/>
            <person name="Zhao F."/>
            <person name="Cao W.C."/>
        </authorList>
    </citation>
    <scope>NUCLEOTIDE SEQUENCE</scope>
    <source>
        <strain evidence="2">Rmic-2018</strain>
    </source>
</reference>
<dbReference type="EMBL" id="JABSTU010000007">
    <property type="protein sequence ID" value="KAH8026366.1"/>
    <property type="molecule type" value="Genomic_DNA"/>
</dbReference>
<feature type="region of interest" description="Disordered" evidence="1">
    <location>
        <begin position="1"/>
        <end position="35"/>
    </location>
</feature>
<sequence length="174" mass="18838">MAQPVCDDLRGETVLRSGRPLQQPAAPTTMDMGSDLATAGTEASALPAIVLAKPQGDSTNLASQTTSLTRDTVHAPLDFTSGTIPRATSVPSPEDRRNFSPVAAVNFARFCRPSLLRASVLQTPPSPSQQPVHAQRCLLRLWQKFLTLLALIKTQLPGWMKSIRWPVDMHGLTT</sequence>
<keyword evidence="3" id="KW-1185">Reference proteome</keyword>
<evidence type="ECO:0000256" key="1">
    <source>
        <dbReference type="SAM" id="MobiDB-lite"/>
    </source>
</evidence>
<organism evidence="2 3">
    <name type="scientific">Rhipicephalus microplus</name>
    <name type="common">Cattle tick</name>
    <name type="synonym">Boophilus microplus</name>
    <dbReference type="NCBI Taxonomy" id="6941"/>
    <lineage>
        <taxon>Eukaryota</taxon>
        <taxon>Metazoa</taxon>
        <taxon>Ecdysozoa</taxon>
        <taxon>Arthropoda</taxon>
        <taxon>Chelicerata</taxon>
        <taxon>Arachnida</taxon>
        <taxon>Acari</taxon>
        <taxon>Parasitiformes</taxon>
        <taxon>Ixodida</taxon>
        <taxon>Ixodoidea</taxon>
        <taxon>Ixodidae</taxon>
        <taxon>Rhipicephalinae</taxon>
        <taxon>Rhipicephalus</taxon>
        <taxon>Boophilus</taxon>
    </lineage>
</organism>
<reference evidence="2" key="2">
    <citation type="submission" date="2021-09" db="EMBL/GenBank/DDBJ databases">
        <authorList>
            <person name="Jia N."/>
            <person name="Wang J."/>
            <person name="Shi W."/>
            <person name="Du L."/>
            <person name="Sun Y."/>
            <person name="Zhan W."/>
            <person name="Jiang J."/>
            <person name="Wang Q."/>
            <person name="Zhang B."/>
            <person name="Ji P."/>
            <person name="Sakyi L.B."/>
            <person name="Cui X."/>
            <person name="Yuan T."/>
            <person name="Jiang B."/>
            <person name="Yang W."/>
            <person name="Lam T.T.-Y."/>
            <person name="Chang Q."/>
            <person name="Ding S."/>
            <person name="Wang X."/>
            <person name="Zhu J."/>
            <person name="Ruan X."/>
            <person name="Zhao L."/>
            <person name="Wei J."/>
            <person name="Que T."/>
            <person name="Du C."/>
            <person name="Cheng J."/>
            <person name="Dai P."/>
            <person name="Han X."/>
            <person name="Huang E."/>
            <person name="Gao Y."/>
            <person name="Liu J."/>
            <person name="Shao H."/>
            <person name="Ye R."/>
            <person name="Li L."/>
            <person name="Wei W."/>
            <person name="Wang X."/>
            <person name="Wang C."/>
            <person name="Huo Q."/>
            <person name="Li W."/>
            <person name="Guo W."/>
            <person name="Chen H."/>
            <person name="Chen S."/>
            <person name="Zhou L."/>
            <person name="Zhou L."/>
            <person name="Ni X."/>
            <person name="Tian J."/>
            <person name="Zhou Y."/>
            <person name="Sheng Y."/>
            <person name="Liu T."/>
            <person name="Pan Y."/>
            <person name="Xia L."/>
            <person name="Li J."/>
            <person name="Zhao F."/>
            <person name="Cao W."/>
        </authorList>
    </citation>
    <scope>NUCLEOTIDE SEQUENCE</scope>
    <source>
        <strain evidence="2">Rmic-2018</strain>
        <tissue evidence="2">Larvae</tissue>
    </source>
</reference>
<proteinExistence type="predicted"/>
<dbReference type="Proteomes" id="UP000821866">
    <property type="component" value="Unassembled WGS sequence"/>
</dbReference>
<accession>A0A9J6DWH0</accession>
<evidence type="ECO:0000313" key="2">
    <source>
        <dbReference type="EMBL" id="KAH8026366.1"/>
    </source>
</evidence>
<comment type="caution">
    <text evidence="2">The sequence shown here is derived from an EMBL/GenBank/DDBJ whole genome shotgun (WGS) entry which is preliminary data.</text>
</comment>
<protein>
    <submittedName>
        <fullName evidence="2">Uncharacterized protein</fullName>
    </submittedName>
</protein>
<dbReference type="AlphaFoldDB" id="A0A9J6DWH0"/>
<gene>
    <name evidence="2" type="ORF">HPB51_020350</name>
</gene>
<name>A0A9J6DWH0_RHIMP</name>